<dbReference type="GO" id="GO:0006598">
    <property type="term" value="P:polyamine catabolic process"/>
    <property type="evidence" value="ECO:0007669"/>
    <property type="project" value="TreeGrafter"/>
</dbReference>
<dbReference type="InterPro" id="IPR044668">
    <property type="entry name" value="PuuD-like"/>
</dbReference>
<dbReference type="InterPro" id="IPR029062">
    <property type="entry name" value="Class_I_gatase-like"/>
</dbReference>
<sequence>MTRSLAIVEVARTRPGRDEYHAYVQILNGRLLTLARELGWDAQRYAAEDLGAARLLAETDGADAVVLAGGEDIAPERYGAARGYPGEGPHAERADDAQIALVHRALARRTPLLGICRGLQVVNVALGGTLVPDLGPDAAHVNAAAPAHERMHSHPVELAASSTLAGLFGAEVLAVQSAHHQAVDRLAPGLEIVARADDGVVEAIEHRSAPIVAVQWHPEDPKAPAGQLAVLLEGLALATAQGAFAAPALAA</sequence>
<reference evidence="1 2" key="1">
    <citation type="submission" date="2018-03" db="EMBL/GenBank/DDBJ databases">
        <title>Bacteriophage NCPPB3778 and a type I-E CRISPR drive the evolution of the US Biological Select Agent, Rathayibacter toxicus.</title>
        <authorList>
            <person name="Davis E.W.II."/>
            <person name="Tabima J.F."/>
            <person name="Weisberg A.J."/>
            <person name="Dantas Lopes L."/>
            <person name="Wiseman M.S."/>
            <person name="Wiseman M.S."/>
            <person name="Pupko T."/>
            <person name="Belcher M.S."/>
            <person name="Sechler A.J."/>
            <person name="Tancos M.A."/>
            <person name="Schroeder B.K."/>
            <person name="Murray T.D."/>
            <person name="Luster D.G."/>
            <person name="Schneider W.L."/>
            <person name="Rogers E."/>
            <person name="Andreote F.D."/>
            <person name="Grunwald N.J."/>
            <person name="Putnam M.L."/>
            <person name="Chang J.H."/>
        </authorList>
    </citation>
    <scope>NUCLEOTIDE SEQUENCE [LARGE SCALE GENOMIC DNA]</scope>
    <source>
        <strain evidence="1 2">DSM 15933</strain>
    </source>
</reference>
<proteinExistence type="predicted"/>
<dbReference type="PANTHER" id="PTHR43235">
    <property type="entry name" value="GLUTAMINE AMIDOTRANSFERASE PB2B2.05-RELATED"/>
    <property type="match status" value="1"/>
</dbReference>
<dbReference type="SUPFAM" id="SSF52317">
    <property type="entry name" value="Class I glutamine amidotransferase-like"/>
    <property type="match status" value="1"/>
</dbReference>
<evidence type="ECO:0000313" key="2">
    <source>
        <dbReference type="Proteomes" id="UP000241085"/>
    </source>
</evidence>
<dbReference type="GO" id="GO:0005829">
    <property type="term" value="C:cytosol"/>
    <property type="evidence" value="ECO:0007669"/>
    <property type="project" value="TreeGrafter"/>
</dbReference>
<gene>
    <name evidence="1" type="ORF">C1I63_16995</name>
</gene>
<dbReference type="GO" id="GO:0033969">
    <property type="term" value="F:gamma-glutamyl-gamma-aminobutyrate hydrolase activity"/>
    <property type="evidence" value="ECO:0007669"/>
    <property type="project" value="TreeGrafter"/>
</dbReference>
<evidence type="ECO:0000313" key="1">
    <source>
        <dbReference type="EMBL" id="PTL74858.1"/>
    </source>
</evidence>
<dbReference type="RefSeq" id="WP_107575933.1">
    <property type="nucleotide sequence ID" value="NZ_PZPL01000001.1"/>
</dbReference>
<name>A0A2T4UZB8_9MICO</name>
<protein>
    <submittedName>
        <fullName evidence="1">Uncharacterized protein</fullName>
    </submittedName>
</protein>
<dbReference type="Pfam" id="PF07722">
    <property type="entry name" value="Peptidase_C26"/>
    <property type="match status" value="1"/>
</dbReference>
<keyword evidence="2" id="KW-1185">Reference proteome</keyword>
<dbReference type="PANTHER" id="PTHR43235:SF1">
    <property type="entry name" value="GLUTAMINE AMIDOTRANSFERASE PB2B2.05-RELATED"/>
    <property type="match status" value="1"/>
</dbReference>
<organism evidence="1 2">
    <name type="scientific">Rathayibacter caricis DSM 15933</name>
    <dbReference type="NCBI Taxonomy" id="1328867"/>
    <lineage>
        <taxon>Bacteria</taxon>
        <taxon>Bacillati</taxon>
        <taxon>Actinomycetota</taxon>
        <taxon>Actinomycetes</taxon>
        <taxon>Micrococcales</taxon>
        <taxon>Microbacteriaceae</taxon>
        <taxon>Rathayibacter</taxon>
    </lineage>
</organism>
<dbReference type="EMBL" id="PZPL01000001">
    <property type="protein sequence ID" value="PTL74858.1"/>
    <property type="molecule type" value="Genomic_DNA"/>
</dbReference>
<dbReference type="PROSITE" id="PS51273">
    <property type="entry name" value="GATASE_TYPE_1"/>
    <property type="match status" value="1"/>
</dbReference>
<dbReference type="Proteomes" id="UP000241085">
    <property type="component" value="Unassembled WGS sequence"/>
</dbReference>
<dbReference type="Gene3D" id="3.40.50.880">
    <property type="match status" value="1"/>
</dbReference>
<dbReference type="InterPro" id="IPR011697">
    <property type="entry name" value="Peptidase_C26"/>
</dbReference>
<dbReference type="AlphaFoldDB" id="A0A2T4UZB8"/>
<comment type="caution">
    <text evidence="1">The sequence shown here is derived from an EMBL/GenBank/DDBJ whole genome shotgun (WGS) entry which is preliminary data.</text>
</comment>
<accession>A0A2T4UZB8</accession>